<organism evidence="1 2">
    <name type="scientific">Rousettus aegyptiacus</name>
    <name type="common">Egyptian fruit bat</name>
    <name type="synonym">Pteropus aegyptiacus</name>
    <dbReference type="NCBI Taxonomy" id="9407"/>
    <lineage>
        <taxon>Eukaryota</taxon>
        <taxon>Metazoa</taxon>
        <taxon>Chordata</taxon>
        <taxon>Craniata</taxon>
        <taxon>Vertebrata</taxon>
        <taxon>Euteleostomi</taxon>
        <taxon>Mammalia</taxon>
        <taxon>Eutheria</taxon>
        <taxon>Laurasiatheria</taxon>
        <taxon>Chiroptera</taxon>
        <taxon>Yinpterochiroptera</taxon>
        <taxon>Pteropodoidea</taxon>
        <taxon>Pteropodidae</taxon>
        <taxon>Rousettinae</taxon>
        <taxon>Rousettus</taxon>
    </lineage>
</organism>
<evidence type="ECO:0000313" key="2">
    <source>
        <dbReference type="Proteomes" id="UP000593571"/>
    </source>
</evidence>
<evidence type="ECO:0000313" key="1">
    <source>
        <dbReference type="EMBL" id="KAF6485526.1"/>
    </source>
</evidence>
<sequence length="149" mass="16266">MTLGKCFPFSVSQFPHLQNERLRTLSLIQKTLRGPKGAMGWGKKANQVISASPHFFSFSLLVPAHPCLYISSPIGSLSSVGTSISLTPMALPLPLPTLNPLGLLPFLWHLLDSRLLPILIASNEPPAPHFSIQGLLKYYTNMSQASMSQ</sequence>
<proteinExistence type="predicted"/>
<dbReference type="AlphaFoldDB" id="A0A7J8ILJ4"/>
<gene>
    <name evidence="1" type="ORF">HJG63_010696</name>
</gene>
<name>A0A7J8ILJ4_ROUAE</name>
<protein>
    <submittedName>
        <fullName evidence="1">Uncharacterized protein</fullName>
    </submittedName>
</protein>
<dbReference type="EMBL" id="JACASE010000003">
    <property type="protein sequence ID" value="KAF6485526.1"/>
    <property type="molecule type" value="Genomic_DNA"/>
</dbReference>
<keyword evidence="2" id="KW-1185">Reference proteome</keyword>
<comment type="caution">
    <text evidence="1">The sequence shown here is derived from an EMBL/GenBank/DDBJ whole genome shotgun (WGS) entry which is preliminary data.</text>
</comment>
<accession>A0A7J8ILJ4</accession>
<dbReference type="Proteomes" id="UP000593571">
    <property type="component" value="Unassembled WGS sequence"/>
</dbReference>
<reference evidence="1 2" key="1">
    <citation type="journal article" date="2020" name="Nature">
        <title>Six reference-quality genomes reveal evolution of bat adaptations.</title>
        <authorList>
            <person name="Jebb D."/>
            <person name="Huang Z."/>
            <person name="Pippel M."/>
            <person name="Hughes G.M."/>
            <person name="Lavrichenko K."/>
            <person name="Devanna P."/>
            <person name="Winkler S."/>
            <person name="Jermiin L.S."/>
            <person name="Skirmuntt E.C."/>
            <person name="Katzourakis A."/>
            <person name="Burkitt-Gray L."/>
            <person name="Ray D.A."/>
            <person name="Sullivan K.A.M."/>
            <person name="Roscito J.G."/>
            <person name="Kirilenko B.M."/>
            <person name="Davalos L.M."/>
            <person name="Corthals A.P."/>
            <person name="Power M.L."/>
            <person name="Jones G."/>
            <person name="Ransome R.D."/>
            <person name="Dechmann D.K.N."/>
            <person name="Locatelli A.G."/>
            <person name="Puechmaille S.J."/>
            <person name="Fedrigo O."/>
            <person name="Jarvis E.D."/>
            <person name="Hiller M."/>
            <person name="Vernes S.C."/>
            <person name="Myers E.W."/>
            <person name="Teeling E.C."/>
        </authorList>
    </citation>
    <scope>NUCLEOTIDE SEQUENCE [LARGE SCALE GENOMIC DNA]</scope>
    <source>
        <strain evidence="1">MRouAeg1</strain>
        <tissue evidence="1">Muscle</tissue>
    </source>
</reference>